<reference evidence="5 6" key="1">
    <citation type="submission" date="2019-11" db="EMBL/GenBank/DDBJ databases">
        <authorList>
            <person name="Zheng R.K."/>
            <person name="Sun C.M."/>
        </authorList>
    </citation>
    <scope>NUCLEOTIDE SEQUENCE [LARGE SCALE GENOMIC DNA]</scope>
    <source>
        <strain evidence="5 6">WC007</strain>
    </source>
</reference>
<evidence type="ECO:0000256" key="2">
    <source>
        <dbReference type="ARBA" id="ARBA00023136"/>
    </source>
</evidence>
<sequence>MRSENIKYILSILLIFAVTVARAQRDTTLTQEVEVVKAYNPTISDANKINDMPKIEEEEHQKPTFNYSIFSQPIYNAFSVNELKAATVSMPPEENTGFGLVRAGLGNYNKPYGEVFFNSQNTKNTIFGLHGKHLSSHGKLKLEGGDKVKAPFSENEAEMFIKHLFRSSILSVNLDFTHNGFNYYGYPVDSIPAVLKEEDQQINYLGQRQTFSKGGININLQSENNNRKDFTFDFNFLYDYFGTKTDQREHFGEFSADINKPLNTGSAILNAGITFVKADNVFNRHLDTMATSQQMWFTVKPAYYLGGDMANIRIGFNSWIVQDNNADLVAKIAPNVRLNFAPVKEIINIFAGVDGNYVNNHYSKIAYENPFVDPEHDVVNSFEKLHFYGGFDGKFATKTNFKLSVDYSMINEQPLYYLFEYVYPTTGPLPSPSVVDNDFDILYDDLDLLKFNAEIFHTASEKLDLLLTGNYYVYKMNEQEEAWNLPDWDAKLSLGYKISDQLSVSSDIYAIGSRTALIAESTGFDPRPAPFIELTESPTVTLKSYNLNTVIDMNFNASYKITQNFSLFGQLNNFGFQKYERWFGYPVQSFNFLAGLSYAF</sequence>
<dbReference type="KEGG" id="mcos:GM418_04785"/>
<comment type="subcellular location">
    <subcellularLocation>
        <location evidence="1">Cell outer membrane</location>
    </subcellularLocation>
</comment>
<dbReference type="InterPro" id="IPR036942">
    <property type="entry name" value="Beta-barrel_TonB_sf"/>
</dbReference>
<feature type="chain" id="PRO_5026109880" description="TonB-dependent receptor" evidence="4">
    <location>
        <begin position="24"/>
        <end position="600"/>
    </location>
</feature>
<organism evidence="5 6">
    <name type="scientific">Maribellus comscasis</name>
    <dbReference type="NCBI Taxonomy" id="2681766"/>
    <lineage>
        <taxon>Bacteria</taxon>
        <taxon>Pseudomonadati</taxon>
        <taxon>Bacteroidota</taxon>
        <taxon>Bacteroidia</taxon>
        <taxon>Marinilabiliales</taxon>
        <taxon>Prolixibacteraceae</taxon>
        <taxon>Maribellus</taxon>
    </lineage>
</organism>
<evidence type="ECO:0000313" key="5">
    <source>
        <dbReference type="EMBL" id="QGY42996.1"/>
    </source>
</evidence>
<dbReference type="EMBL" id="CP046401">
    <property type="protein sequence ID" value="QGY42996.1"/>
    <property type="molecule type" value="Genomic_DNA"/>
</dbReference>
<accession>A0A6I6JJK7</accession>
<dbReference type="Proteomes" id="UP000428260">
    <property type="component" value="Chromosome"/>
</dbReference>
<dbReference type="AlphaFoldDB" id="A0A6I6JJK7"/>
<proteinExistence type="predicted"/>
<name>A0A6I6JJK7_9BACT</name>
<dbReference type="GO" id="GO:0009279">
    <property type="term" value="C:cell outer membrane"/>
    <property type="evidence" value="ECO:0007669"/>
    <property type="project" value="UniProtKB-SubCell"/>
</dbReference>
<evidence type="ECO:0000256" key="1">
    <source>
        <dbReference type="ARBA" id="ARBA00004442"/>
    </source>
</evidence>
<dbReference type="Gene3D" id="2.40.170.20">
    <property type="entry name" value="TonB-dependent receptor, beta-barrel domain"/>
    <property type="match status" value="1"/>
</dbReference>
<evidence type="ECO:0000313" key="6">
    <source>
        <dbReference type="Proteomes" id="UP000428260"/>
    </source>
</evidence>
<dbReference type="RefSeq" id="WP_158863685.1">
    <property type="nucleotide sequence ID" value="NZ_CP046401.1"/>
</dbReference>
<evidence type="ECO:0008006" key="7">
    <source>
        <dbReference type="Google" id="ProtNLM"/>
    </source>
</evidence>
<keyword evidence="3" id="KW-0998">Cell outer membrane</keyword>
<evidence type="ECO:0000256" key="3">
    <source>
        <dbReference type="ARBA" id="ARBA00023237"/>
    </source>
</evidence>
<protein>
    <recommendedName>
        <fullName evidence="7">TonB-dependent receptor</fullName>
    </recommendedName>
</protein>
<keyword evidence="6" id="KW-1185">Reference proteome</keyword>
<gene>
    <name evidence="5" type="ORF">GM418_04785</name>
</gene>
<evidence type="ECO:0000256" key="4">
    <source>
        <dbReference type="SAM" id="SignalP"/>
    </source>
</evidence>
<dbReference type="SUPFAM" id="SSF56935">
    <property type="entry name" value="Porins"/>
    <property type="match status" value="1"/>
</dbReference>
<keyword evidence="2" id="KW-0472">Membrane</keyword>
<keyword evidence="4" id="KW-0732">Signal</keyword>
<feature type="signal peptide" evidence="4">
    <location>
        <begin position="1"/>
        <end position="23"/>
    </location>
</feature>